<accession>A0A1S9I9Y5</accession>
<reference evidence="1 2" key="1">
    <citation type="submission" date="2016-12" db="EMBL/GenBank/DDBJ databases">
        <title>Clostridium tepidum sp. nov., a close relative of Clostridium sporogenes and Clostridium botulinum Group I.</title>
        <authorList>
            <person name="Dobritsa A.P."/>
            <person name="Kutumbaka K.K."/>
            <person name="Werner K."/>
            <person name="Wiedmann M."/>
            <person name="Asmus A."/>
            <person name="Samadpour M."/>
        </authorList>
    </citation>
    <scope>NUCLEOTIDE SEQUENCE [LARGE SCALE GENOMIC DNA]</scope>
    <source>
        <strain evidence="1 2">IEH 97212</strain>
    </source>
</reference>
<comment type="caution">
    <text evidence="1">The sequence shown here is derived from an EMBL/GenBank/DDBJ whole genome shotgun (WGS) entry which is preliminary data.</text>
</comment>
<organism evidence="1 2">
    <name type="scientific">Clostridium tepidum</name>
    <dbReference type="NCBI Taxonomy" id="1962263"/>
    <lineage>
        <taxon>Bacteria</taxon>
        <taxon>Bacillati</taxon>
        <taxon>Bacillota</taxon>
        <taxon>Clostridia</taxon>
        <taxon>Eubacteriales</taxon>
        <taxon>Clostridiaceae</taxon>
        <taxon>Clostridium</taxon>
    </lineage>
</organism>
<proteinExistence type="predicted"/>
<dbReference type="AlphaFoldDB" id="A0A1S9I9Y5"/>
<dbReference type="Proteomes" id="UP000190256">
    <property type="component" value="Unassembled WGS sequence"/>
</dbReference>
<dbReference type="RefSeq" id="WP_078054533.1">
    <property type="nucleotide sequence ID" value="NZ_MRAE01000011.1"/>
</dbReference>
<dbReference type="EMBL" id="MRAE01000011">
    <property type="protein sequence ID" value="OOO67086.1"/>
    <property type="molecule type" value="Genomic_DNA"/>
</dbReference>
<evidence type="ECO:0000313" key="2">
    <source>
        <dbReference type="Proteomes" id="UP000190256"/>
    </source>
</evidence>
<name>A0A1S9I9Y5_9CLOT</name>
<evidence type="ECO:0000313" key="1">
    <source>
        <dbReference type="EMBL" id="OOO67086.1"/>
    </source>
</evidence>
<dbReference type="OrthoDB" id="2081072at2"/>
<protein>
    <submittedName>
        <fullName evidence="1">Uncharacterized protein</fullName>
    </submittedName>
</protein>
<sequence length="397" mass="47925">MENYFSKLPNQLFYTYDNDIIDKSILEQCNYDYKVLLVLDYLYTNTNRKGITMFTLEDMIIGYGFKPDAHKNKINDKFKNILVTLQKQNIIVTDIDLNKIKAKEFIKCKIDIFKKDDNDKDINFIQLFDYEKDKILNYNKEKIDNLKMLYYYCYLKSRMFKRAKSDDINVNGGNPEVCFPSYKIINFDLKLTDEVISKYNNILVELNLIRIDNAGLFYYLTDKNKVVRESPNIYTLWTKNQDEWKNNLKEGIKFYKKQFKDERFFLNTRQYKNNNREINGFISRIEYLEKEGKATEEQIQKKNEYKKSVNIDEKIQRRITFLNREENKGMILSEIFDFYGSDKKFDKALKLEKSLGLLNENDDLAVNYDYYKWVMINYTEDKHDYFKNCIKKHILEK</sequence>
<gene>
    <name evidence="1" type="ORF">BS638_06020</name>
</gene>